<dbReference type="Gene3D" id="3.60.21.10">
    <property type="match status" value="1"/>
</dbReference>
<protein>
    <submittedName>
        <fullName evidence="1">Putative inactive purple acid phosphatase 9</fullName>
    </submittedName>
</protein>
<dbReference type="OrthoDB" id="45007at2759"/>
<dbReference type="InterPro" id="IPR029052">
    <property type="entry name" value="Metallo-depent_PP-like"/>
</dbReference>
<evidence type="ECO:0000313" key="1">
    <source>
        <dbReference type="EMBL" id="KAB1227531.1"/>
    </source>
</evidence>
<proteinExistence type="predicted"/>
<name>A0A6A1WQG5_9ROSI</name>
<accession>A0A6A1WQG5</accession>
<organism evidence="1 2">
    <name type="scientific">Morella rubra</name>
    <name type="common">Chinese bayberry</name>
    <dbReference type="NCBI Taxonomy" id="262757"/>
    <lineage>
        <taxon>Eukaryota</taxon>
        <taxon>Viridiplantae</taxon>
        <taxon>Streptophyta</taxon>
        <taxon>Embryophyta</taxon>
        <taxon>Tracheophyta</taxon>
        <taxon>Spermatophyta</taxon>
        <taxon>Magnoliopsida</taxon>
        <taxon>eudicotyledons</taxon>
        <taxon>Gunneridae</taxon>
        <taxon>Pentapetalae</taxon>
        <taxon>rosids</taxon>
        <taxon>fabids</taxon>
        <taxon>Fagales</taxon>
        <taxon>Myricaceae</taxon>
        <taxon>Morella</taxon>
    </lineage>
</organism>
<dbReference type="PANTHER" id="PTHR45778">
    <property type="entry name" value="PURPLE ACID PHOSPHATASE-RELATED"/>
    <property type="match status" value="1"/>
</dbReference>
<dbReference type="Proteomes" id="UP000516437">
    <property type="component" value="Chromosome 1"/>
</dbReference>
<dbReference type="PANTHER" id="PTHR45778:SF3">
    <property type="entry name" value="PURPLE ACID PHOSPHATASE"/>
    <property type="match status" value="1"/>
</dbReference>
<dbReference type="SUPFAM" id="SSF56300">
    <property type="entry name" value="Metallo-dependent phosphatases"/>
    <property type="match status" value="1"/>
</dbReference>
<reference evidence="1 2" key="1">
    <citation type="journal article" date="2019" name="Plant Biotechnol. J.">
        <title>The red bayberry genome and genetic basis of sex determination.</title>
        <authorList>
            <person name="Jia H.M."/>
            <person name="Jia H.J."/>
            <person name="Cai Q.L."/>
            <person name="Wang Y."/>
            <person name="Zhao H.B."/>
            <person name="Yang W.F."/>
            <person name="Wang G.Y."/>
            <person name="Li Y.H."/>
            <person name="Zhan D.L."/>
            <person name="Shen Y.T."/>
            <person name="Niu Q.F."/>
            <person name="Chang L."/>
            <person name="Qiu J."/>
            <person name="Zhao L."/>
            <person name="Xie H.B."/>
            <person name="Fu W.Y."/>
            <person name="Jin J."/>
            <person name="Li X.W."/>
            <person name="Jiao Y."/>
            <person name="Zhou C.C."/>
            <person name="Tu T."/>
            <person name="Chai C.Y."/>
            <person name="Gao J.L."/>
            <person name="Fan L.J."/>
            <person name="van de Weg E."/>
            <person name="Wang J.Y."/>
            <person name="Gao Z.S."/>
        </authorList>
    </citation>
    <scope>NUCLEOTIDE SEQUENCE [LARGE SCALE GENOMIC DNA]</scope>
    <source>
        <tissue evidence="1">Leaves</tissue>
    </source>
</reference>
<gene>
    <name evidence="1" type="ORF">CJ030_MR1G020009</name>
</gene>
<dbReference type="AlphaFoldDB" id="A0A6A1WQG5"/>
<evidence type="ECO:0000313" key="2">
    <source>
        <dbReference type="Proteomes" id="UP000516437"/>
    </source>
</evidence>
<comment type="caution">
    <text evidence="1">The sequence shown here is derived from an EMBL/GenBank/DDBJ whole genome shotgun (WGS) entry which is preliminary data.</text>
</comment>
<sequence>MYRYKICQCRHRPMYTSTSGIFSVDKKFVENVEPLLLDNKVDLALFGHVHNYERTCVVYRKECKAMPTMDDYGIETYDNRNYSAPVQAVIGMAGFTLDFTNDVESTQDF</sequence>
<keyword evidence="2" id="KW-1185">Reference proteome</keyword>
<dbReference type="EMBL" id="RXIC02000019">
    <property type="protein sequence ID" value="KAB1227531.1"/>
    <property type="molecule type" value="Genomic_DNA"/>
</dbReference>